<protein>
    <submittedName>
        <fullName evidence="2">Uncharacterized protein</fullName>
    </submittedName>
</protein>
<proteinExistence type="predicted"/>
<keyword evidence="3" id="KW-1185">Reference proteome</keyword>
<accession>A0A255EBF8</accession>
<dbReference type="RefSeq" id="WP_094455916.1">
    <property type="nucleotide sequence ID" value="NZ_NMVJ01000011.1"/>
</dbReference>
<evidence type="ECO:0000256" key="1">
    <source>
        <dbReference type="SAM" id="MobiDB-lite"/>
    </source>
</evidence>
<dbReference type="EMBL" id="NMVJ01000011">
    <property type="protein sequence ID" value="OYN88590.1"/>
    <property type="molecule type" value="Genomic_DNA"/>
</dbReference>
<dbReference type="Proteomes" id="UP000216300">
    <property type="component" value="Unassembled WGS sequence"/>
</dbReference>
<comment type="caution">
    <text evidence="2">The sequence shown here is derived from an EMBL/GenBank/DDBJ whole genome shotgun (WGS) entry which is preliminary data.</text>
</comment>
<feature type="compositionally biased region" description="Basic and acidic residues" evidence="1">
    <location>
        <begin position="109"/>
        <end position="126"/>
    </location>
</feature>
<name>A0A255EBF8_9ACTN</name>
<dbReference type="AlphaFoldDB" id="A0A255EBF8"/>
<gene>
    <name evidence="2" type="ORF">CGZ91_13350</name>
</gene>
<evidence type="ECO:0000313" key="3">
    <source>
        <dbReference type="Proteomes" id="UP000216300"/>
    </source>
</evidence>
<sequence>MSDHIPARLRELVAELQEQARRSQDTRIAWELERTTDPELRALLKRAEKGEIGFREVLNSEAYRRVHADELAEVDRVFRQAVEEGLPDPAEAEVGLNAGLAQMQAEVDAARARREAESEAQRVREEQGEDWTYDPRERWRH</sequence>
<dbReference type="OrthoDB" id="3252279at2"/>
<evidence type="ECO:0000313" key="2">
    <source>
        <dbReference type="EMBL" id="OYN88590.1"/>
    </source>
</evidence>
<feature type="region of interest" description="Disordered" evidence="1">
    <location>
        <begin position="109"/>
        <end position="141"/>
    </location>
</feature>
<organism evidence="2 3">
    <name type="scientific">Parenemella sanctibonifatiensis</name>
    <dbReference type="NCBI Taxonomy" id="2016505"/>
    <lineage>
        <taxon>Bacteria</taxon>
        <taxon>Bacillati</taxon>
        <taxon>Actinomycetota</taxon>
        <taxon>Actinomycetes</taxon>
        <taxon>Propionibacteriales</taxon>
        <taxon>Propionibacteriaceae</taxon>
        <taxon>Parenemella</taxon>
    </lineage>
</organism>
<reference evidence="2 3" key="1">
    <citation type="submission" date="2017-07" db="EMBL/GenBank/DDBJ databases">
        <title>Draft whole genome sequences of clinical Proprionibacteriaceae strains.</title>
        <authorList>
            <person name="Bernier A.-M."/>
            <person name="Bernard K."/>
            <person name="Domingo M.-C."/>
        </authorList>
    </citation>
    <scope>NUCLEOTIDE SEQUENCE [LARGE SCALE GENOMIC DNA]</scope>
    <source>
        <strain evidence="2 3">NML 150081</strain>
    </source>
</reference>